<evidence type="ECO:0000313" key="1">
    <source>
        <dbReference type="EMBL" id="KDS94185.1"/>
    </source>
</evidence>
<comment type="caution">
    <text evidence="1">The sequence shown here is derived from an EMBL/GenBank/DDBJ whole genome shotgun (WGS) entry which is preliminary data.</text>
</comment>
<dbReference type="Proteomes" id="UP000030182">
    <property type="component" value="Unassembled WGS sequence"/>
</dbReference>
<organism evidence="1 2">
    <name type="scientific">Dermabacter hominis 1368</name>
    <dbReference type="NCBI Taxonomy" id="1450519"/>
    <lineage>
        <taxon>Bacteria</taxon>
        <taxon>Bacillati</taxon>
        <taxon>Actinomycetota</taxon>
        <taxon>Actinomycetes</taxon>
        <taxon>Micrococcales</taxon>
        <taxon>Dermabacteraceae</taxon>
        <taxon>Dermabacter</taxon>
    </lineage>
</organism>
<dbReference type="RefSeq" id="WP_034370484.1">
    <property type="nucleotide sequence ID" value="NZ_KN323183.1"/>
</dbReference>
<name>A0ABR4SLU5_9MICO</name>
<protein>
    <submittedName>
        <fullName evidence="1">Uncharacterized protein</fullName>
    </submittedName>
</protein>
<gene>
    <name evidence="1" type="ORF">DHOM_02750</name>
</gene>
<sequence length="68" mass="7531">MILLNEKAVAELADADKAVKVPRVSIFRCEAWIDGAQVFQEEAQDRDSLAVFKGRLASAERLVARASR</sequence>
<accession>A0ABR4SLU5</accession>
<evidence type="ECO:0000313" key="2">
    <source>
        <dbReference type="Proteomes" id="UP000030182"/>
    </source>
</evidence>
<dbReference type="EMBL" id="JDRS01000002">
    <property type="protein sequence ID" value="KDS94185.1"/>
    <property type="molecule type" value="Genomic_DNA"/>
</dbReference>
<reference evidence="1 2" key="1">
    <citation type="submission" date="2014-01" db="EMBL/GenBank/DDBJ databases">
        <title>Draft genome sequence of the multidrug-resistant clinical isolate Dermabacter hominis 1368.</title>
        <authorList>
            <person name="Albersmeier A."/>
            <person name="Bomholt C."/>
            <person name="Glaub A."/>
            <person name="Ruckert C."/>
            <person name="Soriano F."/>
            <person name="Fernandez-Natal I."/>
            <person name="Tauch A."/>
        </authorList>
    </citation>
    <scope>NUCLEOTIDE SEQUENCE [LARGE SCALE GENOMIC DNA]</scope>
    <source>
        <strain evidence="1 2">1368</strain>
    </source>
</reference>
<proteinExistence type="predicted"/>
<keyword evidence="2" id="KW-1185">Reference proteome</keyword>